<keyword evidence="2" id="KW-1185">Reference proteome</keyword>
<accession>A0AAV1RTN5</accession>
<organism evidence="1 2">
    <name type="scientific">Dovyalis caffra</name>
    <dbReference type="NCBI Taxonomy" id="77055"/>
    <lineage>
        <taxon>Eukaryota</taxon>
        <taxon>Viridiplantae</taxon>
        <taxon>Streptophyta</taxon>
        <taxon>Embryophyta</taxon>
        <taxon>Tracheophyta</taxon>
        <taxon>Spermatophyta</taxon>
        <taxon>Magnoliopsida</taxon>
        <taxon>eudicotyledons</taxon>
        <taxon>Gunneridae</taxon>
        <taxon>Pentapetalae</taxon>
        <taxon>rosids</taxon>
        <taxon>fabids</taxon>
        <taxon>Malpighiales</taxon>
        <taxon>Salicaceae</taxon>
        <taxon>Flacourtieae</taxon>
        <taxon>Dovyalis</taxon>
    </lineage>
</organism>
<dbReference type="EMBL" id="CAWUPB010001156">
    <property type="protein sequence ID" value="CAK7338664.1"/>
    <property type="molecule type" value="Genomic_DNA"/>
</dbReference>
<dbReference type="PANTHER" id="PTHR46288:SF27">
    <property type="entry name" value="CYSTEINE_HISTIDINE-RICH C1 DOMAIN FAMILY PROTEIN"/>
    <property type="match status" value="1"/>
</dbReference>
<dbReference type="InterPro" id="IPR046349">
    <property type="entry name" value="C1-like_sf"/>
</dbReference>
<evidence type="ECO:0000313" key="2">
    <source>
        <dbReference type="Proteomes" id="UP001314170"/>
    </source>
</evidence>
<sequence length="507" mass="57884">MYECESCRFRLDKGCIDLPQKTLNPYHPHTLHGEPHQGIQVTCTVCCKQVPPGFFYRCQPCDLHLDVKCAFYKLTREELRHFSHFHPLKLYEAHSGVQAQPVECALCNFFLKNCKFTAKLNLAVEFIRLEGLKQFYHFSHRHALELTGKDNEDDQVINYFAFSMDIECALLPTMKSQSDEEYFCHFSHGHPLTLTEIKDDDQFYCSACRSCFSVSAAVCRKCSFFLEKSCFDFPREIQYDFHPRHPLILQAKPTKFNLPKLTVSYEAVALSVTRVRSIKMNQRSLFVMSVRRKESHGYESVIAKLASFLPKLNAYVISEVVFALNGNYEGVELRTLDGQMSGKLVFQSLEVKPKEKQNNCNEAGETVIEPVINLDDVLASFNEDEMIELKGVLAASRRDVNVAEENRRKDSEVSLFSCSDLVTAFSGYENMETNGVLEATGREIIGGAKISSKDQRKDGDEKLKISLSSDRAYKHFLERLDSSTDFSSLKLWEGNEEVVNVMGYLIP</sequence>
<reference evidence="1 2" key="1">
    <citation type="submission" date="2024-01" db="EMBL/GenBank/DDBJ databases">
        <authorList>
            <person name="Waweru B."/>
        </authorList>
    </citation>
    <scope>NUCLEOTIDE SEQUENCE [LARGE SCALE GENOMIC DNA]</scope>
</reference>
<gene>
    <name evidence="1" type="ORF">DCAF_LOCUS13712</name>
</gene>
<comment type="caution">
    <text evidence="1">The sequence shown here is derived from an EMBL/GenBank/DDBJ whole genome shotgun (WGS) entry which is preliminary data.</text>
</comment>
<protein>
    <recommendedName>
        <fullName evidence="3">DC1 domain-containing protein</fullName>
    </recommendedName>
</protein>
<evidence type="ECO:0000313" key="1">
    <source>
        <dbReference type="EMBL" id="CAK7338664.1"/>
    </source>
</evidence>
<dbReference type="Proteomes" id="UP001314170">
    <property type="component" value="Unassembled WGS sequence"/>
</dbReference>
<dbReference type="SUPFAM" id="SSF57889">
    <property type="entry name" value="Cysteine-rich domain"/>
    <property type="match status" value="2"/>
</dbReference>
<evidence type="ECO:0008006" key="3">
    <source>
        <dbReference type="Google" id="ProtNLM"/>
    </source>
</evidence>
<name>A0AAV1RTN5_9ROSI</name>
<proteinExistence type="predicted"/>
<dbReference type="AlphaFoldDB" id="A0AAV1RTN5"/>
<dbReference type="PANTHER" id="PTHR46288">
    <property type="entry name" value="PHORBOL-ESTER/DAG-TYPE DOMAIN-CONTAINING PROTEIN"/>
    <property type="match status" value="1"/>
</dbReference>